<name>A0AAC9RL95_9CLOT</name>
<protein>
    <submittedName>
        <fullName evidence="1">DNA packaging protein</fullName>
    </submittedName>
    <submittedName>
        <fullName evidence="2">Phage gp6-like head-tail connector protein</fullName>
    </submittedName>
</protein>
<dbReference type="Proteomes" id="UP000177894">
    <property type="component" value="Chromosome"/>
</dbReference>
<dbReference type="AlphaFoldDB" id="A0AAC9RL95"/>
<dbReference type="EMBL" id="CP020559">
    <property type="protein sequence ID" value="ARE87393.1"/>
    <property type="molecule type" value="Genomic_DNA"/>
</dbReference>
<reference evidence="1 3" key="1">
    <citation type="submission" date="2016-10" db="EMBL/GenBank/DDBJ databases">
        <title>Complete Genome Sequence of Acetogen Clostridium formicoaceticum ATCC 27076.</title>
        <authorList>
            <person name="Bao T."/>
            <person name="Cheng C."/>
            <person name="Zhao J."/>
            <person name="Yang S.-T."/>
            <person name="Wang J."/>
            <person name="Wang M."/>
        </authorList>
    </citation>
    <scope>NUCLEOTIDE SEQUENCE [LARGE SCALE GENOMIC DNA]</scope>
    <source>
        <strain evidence="1 3">ATCC 27076</strain>
    </source>
</reference>
<dbReference type="InterPro" id="IPR006450">
    <property type="entry name" value="Phage_HK97_gp6-like"/>
</dbReference>
<reference evidence="2 4" key="2">
    <citation type="submission" date="2017-03" db="EMBL/GenBank/DDBJ databases">
        <title>Complete sequence of Clostridium formicaceticum DSM 92.</title>
        <authorList>
            <person name="Poehlein A."/>
            <person name="Karl M."/>
            <person name="Bengelsdorf F.R."/>
            <person name="Duerre P."/>
            <person name="Daniel R."/>
        </authorList>
    </citation>
    <scope>NUCLEOTIDE SEQUENCE [LARGE SCALE GENOMIC DNA]</scope>
    <source>
        <strain evidence="2 4">DSM 92</strain>
    </source>
</reference>
<evidence type="ECO:0000313" key="2">
    <source>
        <dbReference type="EMBL" id="ARE87393.1"/>
    </source>
</evidence>
<evidence type="ECO:0000313" key="1">
    <source>
        <dbReference type="EMBL" id="AOY76914.1"/>
    </source>
</evidence>
<gene>
    <name evidence="1" type="ORF">BJL90_14250</name>
    <name evidence="2" type="ORF">CLFO_17930</name>
</gene>
<evidence type="ECO:0000313" key="3">
    <source>
        <dbReference type="Proteomes" id="UP000177894"/>
    </source>
</evidence>
<dbReference type="NCBIfam" id="TIGR01560">
    <property type="entry name" value="put_DNA_pack"/>
    <property type="match status" value="1"/>
</dbReference>
<proteinExistence type="predicted"/>
<evidence type="ECO:0000313" key="4">
    <source>
        <dbReference type="Proteomes" id="UP000192478"/>
    </source>
</evidence>
<dbReference type="Gene3D" id="1.10.3230.30">
    <property type="entry name" value="Phage gp6-like head-tail connector protein"/>
    <property type="match status" value="1"/>
</dbReference>
<dbReference type="KEGG" id="cfm:BJL90_14250"/>
<dbReference type="RefSeq" id="WP_070969342.1">
    <property type="nucleotide sequence ID" value="NZ_CP017603.1"/>
</dbReference>
<organism evidence="2 4">
    <name type="scientific">Clostridium formicaceticum</name>
    <dbReference type="NCBI Taxonomy" id="1497"/>
    <lineage>
        <taxon>Bacteria</taxon>
        <taxon>Bacillati</taxon>
        <taxon>Bacillota</taxon>
        <taxon>Clostridia</taxon>
        <taxon>Eubacteriales</taxon>
        <taxon>Clostridiaceae</taxon>
        <taxon>Clostridium</taxon>
    </lineage>
</organism>
<dbReference type="Pfam" id="PF05135">
    <property type="entry name" value="Phage_connect_1"/>
    <property type="match status" value="1"/>
</dbReference>
<sequence>MILTLEEVKQFLKLDDFDDEDAFIYTLISVAEQYLKNATGKDFDKKNEMAKLFCKVLISDWYENRTYIHEGKITERVRFTVQTILTQLQYCEGDE</sequence>
<dbReference type="EMBL" id="CP017603">
    <property type="protein sequence ID" value="AOY76914.1"/>
    <property type="molecule type" value="Genomic_DNA"/>
</dbReference>
<dbReference type="CDD" id="cd08054">
    <property type="entry name" value="gp6"/>
    <property type="match status" value="1"/>
</dbReference>
<accession>A0AAC9RL95</accession>
<keyword evidence="3" id="KW-1185">Reference proteome</keyword>
<dbReference type="InterPro" id="IPR021146">
    <property type="entry name" value="Phage_gp6-like_head-tail"/>
</dbReference>
<dbReference type="Proteomes" id="UP000192478">
    <property type="component" value="Chromosome"/>
</dbReference>